<keyword evidence="2" id="KW-0472">Membrane</keyword>
<dbReference type="RefSeq" id="WP_283900973.1">
    <property type="nucleotide sequence ID" value="NZ_JARWAF010000020.1"/>
</dbReference>
<proteinExistence type="predicted"/>
<feature type="region of interest" description="Disordered" evidence="1">
    <location>
        <begin position="98"/>
        <end position="132"/>
    </location>
</feature>
<evidence type="ECO:0000313" key="3">
    <source>
        <dbReference type="EMBL" id="MDJ1645176.1"/>
    </source>
</evidence>
<evidence type="ECO:0000256" key="2">
    <source>
        <dbReference type="SAM" id="Phobius"/>
    </source>
</evidence>
<gene>
    <name evidence="3" type="ORF">P5W92_32915</name>
</gene>
<evidence type="ECO:0000256" key="1">
    <source>
        <dbReference type="SAM" id="MobiDB-lite"/>
    </source>
</evidence>
<feature type="compositionally biased region" description="Low complexity" evidence="1">
    <location>
        <begin position="121"/>
        <end position="132"/>
    </location>
</feature>
<keyword evidence="4" id="KW-1185">Reference proteome</keyword>
<feature type="transmembrane region" description="Helical" evidence="2">
    <location>
        <begin position="20"/>
        <end position="45"/>
    </location>
</feature>
<comment type="caution">
    <text evidence="3">The sequence shown here is derived from an EMBL/GenBank/DDBJ whole genome shotgun (WGS) entry which is preliminary data.</text>
</comment>
<evidence type="ECO:0008006" key="5">
    <source>
        <dbReference type="Google" id="ProtNLM"/>
    </source>
</evidence>
<dbReference type="Proteomes" id="UP001237194">
    <property type="component" value="Unassembled WGS sequence"/>
</dbReference>
<accession>A0ABT7DH72</accession>
<reference evidence="3 4" key="1">
    <citation type="submission" date="2023-04" db="EMBL/GenBank/DDBJ databases">
        <title>A novel species of the genus Streptomyces: Streptomyces pakalii sp. nov. isolated from a Mexican soil jungle.</title>
        <authorList>
            <person name="Chavez-Hernandez M.A."/>
            <person name="Ortiz-Alvarez J."/>
            <person name="Villa-Tanaca L."/>
            <person name="Hernandez-Rodriguez C."/>
        </authorList>
    </citation>
    <scope>NUCLEOTIDE SEQUENCE [LARGE SCALE GENOMIC DNA]</scope>
    <source>
        <strain evidence="3 4">ENCB-J15</strain>
    </source>
</reference>
<evidence type="ECO:0000313" key="4">
    <source>
        <dbReference type="Proteomes" id="UP001237194"/>
    </source>
</evidence>
<dbReference type="EMBL" id="JARWAF010000020">
    <property type="protein sequence ID" value="MDJ1645176.1"/>
    <property type="molecule type" value="Genomic_DNA"/>
</dbReference>
<feature type="transmembrane region" description="Helical" evidence="2">
    <location>
        <begin position="51"/>
        <end position="76"/>
    </location>
</feature>
<organism evidence="3 4">
    <name type="scientific">Streptomyces pakalii</name>
    <dbReference type="NCBI Taxonomy" id="3036494"/>
    <lineage>
        <taxon>Bacteria</taxon>
        <taxon>Bacillati</taxon>
        <taxon>Actinomycetota</taxon>
        <taxon>Actinomycetes</taxon>
        <taxon>Kitasatosporales</taxon>
        <taxon>Streptomycetaceae</taxon>
        <taxon>Streptomyces</taxon>
    </lineage>
</organism>
<keyword evidence="2" id="KW-0812">Transmembrane</keyword>
<protein>
    <recommendedName>
        <fullName evidence="5">Fatty acid desaturase</fullName>
    </recommendedName>
</protein>
<name>A0ABT7DH72_9ACTN</name>
<keyword evidence="2" id="KW-1133">Transmembrane helix</keyword>
<sequence length="132" mass="14617">MTRALWDRLCQPVRQPLQWLLGRAHHCLSGVMPFAYLGAFAYFGYYRPHWAWAFLVIQGSISLALFLAGSAAHVLWERGRIWQDTICPACDHPGGGGGGWFDLPDPPDNPDDHGLTAPGHRTTPLPRPATTT</sequence>